<evidence type="ECO:0000313" key="1">
    <source>
        <dbReference type="EMBL" id="GAH25239.1"/>
    </source>
</evidence>
<organism evidence="1">
    <name type="scientific">marine sediment metagenome</name>
    <dbReference type="NCBI Taxonomy" id="412755"/>
    <lineage>
        <taxon>unclassified sequences</taxon>
        <taxon>metagenomes</taxon>
        <taxon>ecological metagenomes</taxon>
    </lineage>
</organism>
<dbReference type="PANTHER" id="PTHR47786">
    <property type="entry name" value="ALPHA-1,4-GLUCAN:MALTOSE-1-PHOSPHATE MALTOSYLTRANSFERASE"/>
    <property type="match status" value="1"/>
</dbReference>
<sequence length="61" mass="6927">TLEFDPEILKRFVNFMNNPDEETAIKQFGDGGKYFGICLMLITMPGLPMFGHGQIEGFQEI</sequence>
<comment type="caution">
    <text evidence="1">The sequence shown here is derived from an EMBL/GenBank/DDBJ whole genome shotgun (WGS) entry which is preliminary data.</text>
</comment>
<gene>
    <name evidence="1" type="ORF">S03H2_07676</name>
</gene>
<reference evidence="1" key="1">
    <citation type="journal article" date="2014" name="Front. Microbiol.">
        <title>High frequency of phylogenetically diverse reductive dehalogenase-homologous genes in deep subseafloor sedimentary metagenomes.</title>
        <authorList>
            <person name="Kawai M."/>
            <person name="Futagami T."/>
            <person name="Toyoda A."/>
            <person name="Takaki Y."/>
            <person name="Nishi S."/>
            <person name="Hori S."/>
            <person name="Arai W."/>
            <person name="Tsubouchi T."/>
            <person name="Morono Y."/>
            <person name="Uchiyama I."/>
            <person name="Ito T."/>
            <person name="Fujiyama A."/>
            <person name="Inagaki F."/>
            <person name="Takami H."/>
        </authorList>
    </citation>
    <scope>NUCLEOTIDE SEQUENCE</scope>
    <source>
        <strain evidence="1">Expedition CK06-06</strain>
    </source>
</reference>
<dbReference type="EMBL" id="BARU01003587">
    <property type="protein sequence ID" value="GAH25239.1"/>
    <property type="molecule type" value="Genomic_DNA"/>
</dbReference>
<dbReference type="AlphaFoldDB" id="X1F768"/>
<name>X1F768_9ZZZZ</name>
<protein>
    <submittedName>
        <fullName evidence="1">Uncharacterized protein</fullName>
    </submittedName>
</protein>
<dbReference type="InterPro" id="IPR017853">
    <property type="entry name" value="GH"/>
</dbReference>
<feature type="non-terminal residue" evidence="1">
    <location>
        <position position="1"/>
    </location>
</feature>
<dbReference type="SUPFAM" id="SSF51445">
    <property type="entry name" value="(Trans)glycosidases"/>
    <property type="match status" value="1"/>
</dbReference>
<accession>X1F768</accession>
<dbReference type="PANTHER" id="PTHR47786:SF2">
    <property type="entry name" value="GLYCOSYL HYDROLASE FAMILY 13 CATALYTIC DOMAIN-CONTAINING PROTEIN"/>
    <property type="match status" value="1"/>
</dbReference>
<proteinExistence type="predicted"/>